<dbReference type="GO" id="GO:0016829">
    <property type="term" value="F:lyase activity"/>
    <property type="evidence" value="ECO:0007669"/>
    <property type="project" value="UniProtKB-KW"/>
</dbReference>
<evidence type="ECO:0000256" key="1">
    <source>
        <dbReference type="ARBA" id="ARBA00008136"/>
    </source>
</evidence>
<comment type="similarity">
    <text evidence="1 8">Belongs to the SOS response-associated peptidase family.</text>
</comment>
<keyword evidence="2 8" id="KW-0645">Protease</keyword>
<accession>A0A9D1K6W9</accession>
<dbReference type="EMBL" id="DVJN01000208">
    <property type="protein sequence ID" value="HIS93505.1"/>
    <property type="molecule type" value="Genomic_DNA"/>
</dbReference>
<evidence type="ECO:0000256" key="8">
    <source>
        <dbReference type="RuleBase" id="RU364100"/>
    </source>
</evidence>
<dbReference type="InterPro" id="IPR003738">
    <property type="entry name" value="SRAP"/>
</dbReference>
<reference evidence="9" key="2">
    <citation type="journal article" date="2021" name="PeerJ">
        <title>Extensive microbial diversity within the chicken gut microbiome revealed by metagenomics and culture.</title>
        <authorList>
            <person name="Gilroy R."/>
            <person name="Ravi A."/>
            <person name="Getino M."/>
            <person name="Pursley I."/>
            <person name="Horton D.L."/>
            <person name="Alikhan N.F."/>
            <person name="Baker D."/>
            <person name="Gharbi K."/>
            <person name="Hall N."/>
            <person name="Watson M."/>
            <person name="Adriaenssens E.M."/>
            <person name="Foster-Nyarko E."/>
            <person name="Jarju S."/>
            <person name="Secka A."/>
            <person name="Antonio M."/>
            <person name="Oren A."/>
            <person name="Chaudhuri R.R."/>
            <person name="La Ragione R."/>
            <person name="Hildebrand F."/>
            <person name="Pallen M.J."/>
        </authorList>
    </citation>
    <scope>NUCLEOTIDE SEQUENCE</scope>
    <source>
        <strain evidence="9">13766</strain>
    </source>
</reference>
<proteinExistence type="inferred from homology"/>
<dbReference type="Pfam" id="PF02586">
    <property type="entry name" value="SRAP"/>
    <property type="match status" value="1"/>
</dbReference>
<comment type="caution">
    <text evidence="9">The sequence shown here is derived from an EMBL/GenBank/DDBJ whole genome shotgun (WGS) entry which is preliminary data.</text>
</comment>
<keyword evidence="4 8" id="KW-0378">Hydrolase</keyword>
<dbReference type="EC" id="3.4.-.-" evidence="8"/>
<dbReference type="PANTHER" id="PTHR13604">
    <property type="entry name" value="DC12-RELATED"/>
    <property type="match status" value="1"/>
</dbReference>
<dbReference type="Proteomes" id="UP000824140">
    <property type="component" value="Unassembled WGS sequence"/>
</dbReference>
<dbReference type="AlphaFoldDB" id="A0A9D1K6W9"/>
<evidence type="ECO:0000256" key="6">
    <source>
        <dbReference type="ARBA" id="ARBA00023125"/>
    </source>
</evidence>
<dbReference type="Gene3D" id="3.90.1680.10">
    <property type="entry name" value="SOS response associated peptidase-like"/>
    <property type="match status" value="1"/>
</dbReference>
<keyword evidence="3" id="KW-0227">DNA damage</keyword>
<name>A0A9D1K6W9_9FIRM</name>
<evidence type="ECO:0000313" key="9">
    <source>
        <dbReference type="EMBL" id="HIS93505.1"/>
    </source>
</evidence>
<evidence type="ECO:0000256" key="7">
    <source>
        <dbReference type="ARBA" id="ARBA00023239"/>
    </source>
</evidence>
<keyword evidence="5" id="KW-0190">Covalent protein-DNA linkage</keyword>
<evidence type="ECO:0000313" key="10">
    <source>
        <dbReference type="Proteomes" id="UP000824140"/>
    </source>
</evidence>
<gene>
    <name evidence="9" type="ORF">IAA84_10850</name>
</gene>
<reference evidence="9" key="1">
    <citation type="submission" date="2020-10" db="EMBL/GenBank/DDBJ databases">
        <authorList>
            <person name="Gilroy R."/>
        </authorList>
    </citation>
    <scope>NUCLEOTIDE SEQUENCE</scope>
    <source>
        <strain evidence="9">13766</strain>
    </source>
</reference>
<organism evidence="9 10">
    <name type="scientific">Candidatus Alectryocaccomicrobium excrementavium</name>
    <dbReference type="NCBI Taxonomy" id="2840668"/>
    <lineage>
        <taxon>Bacteria</taxon>
        <taxon>Bacillati</taxon>
        <taxon>Bacillota</taxon>
        <taxon>Clostridia</taxon>
        <taxon>Candidatus Alectryocaccomicrobium</taxon>
    </lineage>
</organism>
<evidence type="ECO:0000256" key="4">
    <source>
        <dbReference type="ARBA" id="ARBA00022801"/>
    </source>
</evidence>
<dbReference type="GO" id="GO:0006508">
    <property type="term" value="P:proteolysis"/>
    <property type="evidence" value="ECO:0007669"/>
    <property type="project" value="UniProtKB-KW"/>
</dbReference>
<sequence>MCGRYYIGLDSEEEWLAILEALNRKGAPEGMKTSGEIFPSDIVPVLANNRQGERRPFAMRWGYSFPGGRPVINARAETAETKPLFRDGMRQRRCLVPASHYFEWERCGEARRKYALRPAHAGMFYLAGIYHWENHSGALYPTFALLTRQAAPEIAFIHERMPVILPRERVRDWLCPQNAAQDVLQSARNDMEYHPAR</sequence>
<dbReference type="GO" id="GO:0008233">
    <property type="term" value="F:peptidase activity"/>
    <property type="evidence" value="ECO:0007669"/>
    <property type="project" value="UniProtKB-KW"/>
</dbReference>
<dbReference type="GO" id="GO:0003697">
    <property type="term" value="F:single-stranded DNA binding"/>
    <property type="evidence" value="ECO:0007669"/>
    <property type="project" value="InterPro"/>
</dbReference>
<evidence type="ECO:0000256" key="3">
    <source>
        <dbReference type="ARBA" id="ARBA00022763"/>
    </source>
</evidence>
<dbReference type="SUPFAM" id="SSF143081">
    <property type="entry name" value="BB1717-like"/>
    <property type="match status" value="1"/>
</dbReference>
<dbReference type="PANTHER" id="PTHR13604:SF0">
    <property type="entry name" value="ABASIC SITE PROCESSING PROTEIN HMCES"/>
    <property type="match status" value="1"/>
</dbReference>
<dbReference type="GO" id="GO:0106300">
    <property type="term" value="P:protein-DNA covalent cross-linking repair"/>
    <property type="evidence" value="ECO:0007669"/>
    <property type="project" value="InterPro"/>
</dbReference>
<dbReference type="InterPro" id="IPR036590">
    <property type="entry name" value="SRAP-like"/>
</dbReference>
<keyword evidence="7" id="KW-0456">Lyase</keyword>
<protein>
    <recommendedName>
        <fullName evidence="8">Abasic site processing protein</fullName>
        <ecNumber evidence="8">3.4.-.-</ecNumber>
    </recommendedName>
</protein>
<keyword evidence="6" id="KW-0238">DNA-binding</keyword>
<evidence type="ECO:0000256" key="2">
    <source>
        <dbReference type="ARBA" id="ARBA00022670"/>
    </source>
</evidence>
<evidence type="ECO:0000256" key="5">
    <source>
        <dbReference type="ARBA" id="ARBA00023124"/>
    </source>
</evidence>